<dbReference type="InterPro" id="IPR036390">
    <property type="entry name" value="WH_DNA-bd_sf"/>
</dbReference>
<accession>A0A238J6G3</accession>
<name>A0A238J6G3_9RHOB</name>
<gene>
    <name evidence="6" type="primary">gcvA_6</name>
    <name evidence="6" type="ORF">BOA8489_03879</name>
</gene>
<dbReference type="FunFam" id="1.10.10.10:FF:000038">
    <property type="entry name" value="Glycine cleavage system transcriptional activator"/>
    <property type="match status" value="1"/>
</dbReference>
<comment type="similarity">
    <text evidence="1">Belongs to the LysR transcriptional regulatory family.</text>
</comment>
<dbReference type="PANTHER" id="PTHR30537:SF74">
    <property type="entry name" value="HTH-TYPE TRANSCRIPTIONAL REGULATOR TRPI"/>
    <property type="match status" value="1"/>
</dbReference>
<evidence type="ECO:0000256" key="2">
    <source>
        <dbReference type="ARBA" id="ARBA00023015"/>
    </source>
</evidence>
<feature type="domain" description="HTH lysR-type" evidence="5">
    <location>
        <begin position="6"/>
        <end position="63"/>
    </location>
</feature>
<dbReference type="GO" id="GO:0003700">
    <property type="term" value="F:DNA-binding transcription factor activity"/>
    <property type="evidence" value="ECO:0007669"/>
    <property type="project" value="InterPro"/>
</dbReference>
<proteinExistence type="inferred from homology"/>
<sequence>MSRRLPNLNQLRAFEAAARHLSFKEAAEELHVTHAAVSHQIKALEEDIGALLFQRMPRKVKLTPKGKALAPDLTRALNMIATAVSGVRDDALEGVLSISVAPFFGNRMVLPILAEFHAEFPGIRIRPTMNSEVVDLAKDDFDAAIRYGDGSWEGVVKVHLAHNMVAAFAAPSFIERKTVPLSLDDISSLPLGSVINRSRHWIEWFTSQGHDPGNNLTFIEYDNKARALDLALAGNGVALDDIHLMETEVAAGRLVQIHPYVHKQDTSMYLVYPDALSNDARLRAFGDWLAQRLAARPSPSSS</sequence>
<dbReference type="PRINTS" id="PR00039">
    <property type="entry name" value="HTHLYSR"/>
</dbReference>
<evidence type="ECO:0000256" key="4">
    <source>
        <dbReference type="ARBA" id="ARBA00023163"/>
    </source>
</evidence>
<dbReference type="GO" id="GO:0006351">
    <property type="term" value="P:DNA-templated transcription"/>
    <property type="evidence" value="ECO:0007669"/>
    <property type="project" value="TreeGrafter"/>
</dbReference>
<dbReference type="EMBL" id="FXXQ01000026">
    <property type="protein sequence ID" value="SMX25735.1"/>
    <property type="molecule type" value="Genomic_DNA"/>
</dbReference>
<dbReference type="Proteomes" id="UP000201838">
    <property type="component" value="Unassembled WGS sequence"/>
</dbReference>
<dbReference type="Pfam" id="PF00126">
    <property type="entry name" value="HTH_1"/>
    <property type="match status" value="1"/>
</dbReference>
<evidence type="ECO:0000313" key="7">
    <source>
        <dbReference type="Proteomes" id="UP000201838"/>
    </source>
</evidence>
<dbReference type="Pfam" id="PF03466">
    <property type="entry name" value="LysR_substrate"/>
    <property type="match status" value="1"/>
</dbReference>
<dbReference type="SUPFAM" id="SSF53850">
    <property type="entry name" value="Periplasmic binding protein-like II"/>
    <property type="match status" value="1"/>
</dbReference>
<dbReference type="Gene3D" id="1.10.10.10">
    <property type="entry name" value="Winged helix-like DNA-binding domain superfamily/Winged helix DNA-binding domain"/>
    <property type="match status" value="1"/>
</dbReference>
<dbReference type="Gene3D" id="3.40.190.290">
    <property type="match status" value="1"/>
</dbReference>
<dbReference type="SUPFAM" id="SSF46785">
    <property type="entry name" value="Winged helix' DNA-binding domain"/>
    <property type="match status" value="1"/>
</dbReference>
<evidence type="ECO:0000313" key="6">
    <source>
        <dbReference type="EMBL" id="SMX25735.1"/>
    </source>
</evidence>
<organism evidence="6 7">
    <name type="scientific">Boseongicola aestuarii</name>
    <dbReference type="NCBI Taxonomy" id="1470561"/>
    <lineage>
        <taxon>Bacteria</taxon>
        <taxon>Pseudomonadati</taxon>
        <taxon>Pseudomonadota</taxon>
        <taxon>Alphaproteobacteria</taxon>
        <taxon>Rhodobacterales</taxon>
        <taxon>Paracoccaceae</taxon>
        <taxon>Boseongicola</taxon>
    </lineage>
</organism>
<dbReference type="AlphaFoldDB" id="A0A238J6G3"/>
<dbReference type="InterPro" id="IPR058163">
    <property type="entry name" value="LysR-type_TF_proteobact-type"/>
</dbReference>
<keyword evidence="4" id="KW-0804">Transcription</keyword>
<dbReference type="PANTHER" id="PTHR30537">
    <property type="entry name" value="HTH-TYPE TRANSCRIPTIONAL REGULATOR"/>
    <property type="match status" value="1"/>
</dbReference>
<reference evidence="6 7" key="1">
    <citation type="submission" date="2017-05" db="EMBL/GenBank/DDBJ databases">
        <authorList>
            <person name="Song R."/>
            <person name="Chenine A.L."/>
            <person name="Ruprecht R.M."/>
        </authorList>
    </citation>
    <scope>NUCLEOTIDE SEQUENCE [LARGE SCALE GENOMIC DNA]</scope>
    <source>
        <strain evidence="6 7">CECT 8489</strain>
    </source>
</reference>
<dbReference type="RefSeq" id="WP_093975914.1">
    <property type="nucleotide sequence ID" value="NZ_FXXQ01000026.1"/>
</dbReference>
<keyword evidence="2" id="KW-0805">Transcription regulation</keyword>
<evidence type="ECO:0000256" key="1">
    <source>
        <dbReference type="ARBA" id="ARBA00009437"/>
    </source>
</evidence>
<dbReference type="GO" id="GO:0043565">
    <property type="term" value="F:sequence-specific DNA binding"/>
    <property type="evidence" value="ECO:0007669"/>
    <property type="project" value="TreeGrafter"/>
</dbReference>
<dbReference type="InterPro" id="IPR005119">
    <property type="entry name" value="LysR_subst-bd"/>
</dbReference>
<keyword evidence="7" id="KW-1185">Reference proteome</keyword>
<dbReference type="PROSITE" id="PS50931">
    <property type="entry name" value="HTH_LYSR"/>
    <property type="match status" value="1"/>
</dbReference>
<dbReference type="InterPro" id="IPR036388">
    <property type="entry name" value="WH-like_DNA-bd_sf"/>
</dbReference>
<evidence type="ECO:0000256" key="3">
    <source>
        <dbReference type="ARBA" id="ARBA00023125"/>
    </source>
</evidence>
<dbReference type="OrthoDB" id="9804958at2"/>
<protein>
    <submittedName>
        <fullName evidence="6">Glycine cleavage system transcriptional activator</fullName>
    </submittedName>
</protein>
<evidence type="ECO:0000259" key="5">
    <source>
        <dbReference type="PROSITE" id="PS50931"/>
    </source>
</evidence>
<keyword evidence="3" id="KW-0238">DNA-binding</keyword>
<dbReference type="InterPro" id="IPR000847">
    <property type="entry name" value="LysR_HTH_N"/>
</dbReference>